<name>L0K212_9EURY</name>
<dbReference type="AlphaFoldDB" id="L0K212"/>
<feature type="binding site" evidence="7">
    <location>
        <position position="12"/>
    </location>
    <ligand>
        <name>ATP</name>
        <dbReference type="ChEBI" id="CHEBI:30616"/>
    </ligand>
</feature>
<feature type="binding site" evidence="7">
    <location>
        <position position="14"/>
    </location>
    <ligand>
        <name>ATP</name>
        <dbReference type="ChEBI" id="CHEBI:30616"/>
    </ligand>
</feature>
<dbReference type="Gene3D" id="3.40.50.300">
    <property type="entry name" value="P-loop containing nucleotide triphosphate hydrolases"/>
    <property type="match status" value="1"/>
</dbReference>
<dbReference type="OrthoDB" id="8730at2157"/>
<dbReference type="KEGG" id="nou:Natoc_3604"/>
<sequence>MRVAVTGTPGTGKTTATERLEATLEDANDGDEPEVVHLNEILEDEELYTEVDADRESKIADLDALSEWLADREDVVVESHLAHHFDADRVAVLRCEPAQLEERLLDRGESEAKARENAESEALDVVLAEAVEAHGLESVYEIDTTDRDPEAVAEELAAVLAGDREPSAGEVDFVGYLE</sequence>
<comment type="catalytic activity">
    <reaction evidence="7">
        <text>ATP + H2O = ADP + phosphate + H(+)</text>
        <dbReference type="Rhea" id="RHEA:13065"/>
        <dbReference type="ChEBI" id="CHEBI:15377"/>
        <dbReference type="ChEBI" id="CHEBI:15378"/>
        <dbReference type="ChEBI" id="CHEBI:30616"/>
        <dbReference type="ChEBI" id="CHEBI:43474"/>
        <dbReference type="ChEBI" id="CHEBI:456216"/>
    </reaction>
</comment>
<keyword evidence="1 7" id="KW-0690">Ribosome biogenesis</keyword>
<evidence type="ECO:0000256" key="5">
    <source>
        <dbReference type="ARBA" id="ARBA00022777"/>
    </source>
</evidence>
<dbReference type="GeneID" id="14402371"/>
<feature type="binding site" evidence="7">
    <location>
        <position position="107"/>
    </location>
    <ligand>
        <name>ATP</name>
        <dbReference type="ChEBI" id="CHEBI:30616"/>
    </ligand>
</feature>
<dbReference type="HOGENOM" id="CLU_079096_0_1_2"/>
<evidence type="ECO:0000256" key="1">
    <source>
        <dbReference type="ARBA" id="ARBA00022517"/>
    </source>
</evidence>
<evidence type="ECO:0000256" key="2">
    <source>
        <dbReference type="ARBA" id="ARBA00022552"/>
    </source>
</evidence>
<dbReference type="GO" id="GO:0006364">
    <property type="term" value="P:rRNA processing"/>
    <property type="evidence" value="ECO:0007669"/>
    <property type="project" value="UniProtKB-KW"/>
</dbReference>
<dbReference type="PANTHER" id="PTHR12595:SF0">
    <property type="entry name" value="ADENYLATE KINASE ISOENZYME 6"/>
    <property type="match status" value="1"/>
</dbReference>
<evidence type="ECO:0000313" key="9">
    <source>
        <dbReference type="Proteomes" id="UP000010878"/>
    </source>
</evidence>
<evidence type="ECO:0000256" key="4">
    <source>
        <dbReference type="ARBA" id="ARBA00022741"/>
    </source>
</evidence>
<keyword evidence="2 7" id="KW-0698">rRNA processing</keyword>
<protein>
    <recommendedName>
        <fullName evidence="7">Putative adenylate kinase</fullName>
        <shortName evidence="7">AK</shortName>
        <ecNumber evidence="7">2.7.4.3</ecNumber>
    </recommendedName>
    <alternativeName>
        <fullName evidence="7">ATP-AMP transphosphorylase</fullName>
    </alternativeName>
</protein>
<dbReference type="InterPro" id="IPR027417">
    <property type="entry name" value="P-loop_NTPase"/>
</dbReference>
<dbReference type="STRING" id="694430.Natoc_3604"/>
<dbReference type="GO" id="GO:0004017">
    <property type="term" value="F:AMP kinase activity"/>
    <property type="evidence" value="ECO:0007669"/>
    <property type="project" value="UniProtKB-UniRule"/>
</dbReference>
<dbReference type="EMBL" id="CP003929">
    <property type="protein sequence ID" value="AGB39322.1"/>
    <property type="molecule type" value="Genomic_DNA"/>
</dbReference>
<keyword evidence="3 7" id="KW-0808">Transferase</keyword>
<comment type="similarity">
    <text evidence="7">Belongs to the adenylate kinase family. AK6 subfamily.</text>
</comment>
<gene>
    <name evidence="8" type="ORF">Natoc_3604</name>
</gene>
<dbReference type="EC" id="2.7.4.3" evidence="7"/>
<comment type="function">
    <text evidence="7">Broad-specificity nucleoside monophosphate (NMP) kinase that catalyzes the reversible transfer of the terminal phosphate group between nucleoside triphosphates and monophosphates. Has also ATPase activity. Involved in the late maturation steps of the 30S ribosomal particles, specifically 16S rRNA maturation. While NMP activity is not required for ribosome maturation, ATPase activity is. Associates transiently with small ribosomal subunit protein uS11. ATP hydrolysis breaks the interaction with uS11. May temporarily remove uS11 from the ribosome to enable a conformational change of the ribosomal RNA that is needed for the final maturation step of the small ribosomal subunit.</text>
</comment>
<dbReference type="PANTHER" id="PTHR12595">
    <property type="entry name" value="POS9-ACTIVATING FACTOR FAP7-RELATED"/>
    <property type="match status" value="1"/>
</dbReference>
<dbReference type="InterPro" id="IPR020618">
    <property type="entry name" value="Adenyl_kinase_AK6"/>
</dbReference>
<feature type="binding site" evidence="7">
    <location>
        <position position="15"/>
    </location>
    <ligand>
        <name>ATP</name>
        <dbReference type="ChEBI" id="CHEBI:30616"/>
    </ligand>
</feature>
<evidence type="ECO:0000313" key="8">
    <source>
        <dbReference type="EMBL" id="AGB39322.1"/>
    </source>
</evidence>
<accession>L0K212</accession>
<reference evidence="8 9" key="1">
    <citation type="submission" date="2012-11" db="EMBL/GenBank/DDBJ databases">
        <title>FINISHED of Natronococcus occultus SP4, DSM 3396.</title>
        <authorList>
            <consortium name="DOE Joint Genome Institute"/>
            <person name="Eisen J."/>
            <person name="Huntemann M."/>
            <person name="Wei C.-L."/>
            <person name="Han J."/>
            <person name="Detter J.C."/>
            <person name="Han C."/>
            <person name="Tapia R."/>
            <person name="Chen A."/>
            <person name="Kyrpides N."/>
            <person name="Mavromatis K."/>
            <person name="Markowitz V."/>
            <person name="Szeto E."/>
            <person name="Ivanova N."/>
            <person name="Mikhailova N."/>
            <person name="Ovchinnikova G."/>
            <person name="Pagani I."/>
            <person name="Pati A."/>
            <person name="Goodwin L."/>
            <person name="Nordberg H.P."/>
            <person name="Cantor M.N."/>
            <person name="Hua S.X."/>
            <person name="Woyke T."/>
            <person name="Eisen J."/>
            <person name="Klenk H.-P."/>
            <person name="Klenk H.-P."/>
        </authorList>
    </citation>
    <scope>NUCLEOTIDE SEQUENCE [LARGE SCALE GENOMIC DNA]</scope>
    <source>
        <strain evidence="8 9">SP4</strain>
    </source>
</reference>
<keyword evidence="5 7" id="KW-0418">Kinase</keyword>
<feature type="region of interest" description="LID" evidence="7">
    <location>
        <begin position="106"/>
        <end position="116"/>
    </location>
</feature>
<proteinExistence type="inferred from homology"/>
<comment type="catalytic activity">
    <reaction evidence="7">
        <text>AMP + ATP = 2 ADP</text>
        <dbReference type="Rhea" id="RHEA:12973"/>
        <dbReference type="ChEBI" id="CHEBI:30616"/>
        <dbReference type="ChEBI" id="CHEBI:456215"/>
        <dbReference type="ChEBI" id="CHEBI:456216"/>
        <dbReference type="EC" id="2.7.4.3"/>
    </reaction>
</comment>
<evidence type="ECO:0000256" key="7">
    <source>
        <dbReference type="HAMAP-Rule" id="MF_00039"/>
    </source>
</evidence>
<dbReference type="Pfam" id="PF13238">
    <property type="entry name" value="AAA_18"/>
    <property type="match status" value="1"/>
</dbReference>
<comment type="caution">
    <text evidence="7">Lacks conserved residue(s) required for the propagation of feature annotation.</text>
</comment>
<dbReference type="GO" id="GO:0042274">
    <property type="term" value="P:ribosomal small subunit biogenesis"/>
    <property type="evidence" value="ECO:0007669"/>
    <property type="project" value="UniProtKB-UniRule"/>
</dbReference>
<dbReference type="RefSeq" id="WP_015322756.1">
    <property type="nucleotide sequence ID" value="NC_019974.1"/>
</dbReference>
<dbReference type="SUPFAM" id="SSF52540">
    <property type="entry name" value="P-loop containing nucleoside triphosphate hydrolases"/>
    <property type="match status" value="1"/>
</dbReference>
<comment type="subunit">
    <text evidence="7">Interacts with uS11. Not a structural component of 40S pre-ribosomes, but transiently interacts with them by binding to uS11.</text>
</comment>
<dbReference type="HAMAP" id="MF_00039">
    <property type="entry name" value="Adenylate_kinase_AK6"/>
    <property type="match status" value="1"/>
</dbReference>
<evidence type="ECO:0000256" key="3">
    <source>
        <dbReference type="ARBA" id="ARBA00022679"/>
    </source>
</evidence>
<dbReference type="GO" id="GO:0005524">
    <property type="term" value="F:ATP binding"/>
    <property type="evidence" value="ECO:0007669"/>
    <property type="project" value="UniProtKB-UniRule"/>
</dbReference>
<dbReference type="Proteomes" id="UP000010878">
    <property type="component" value="Chromosome"/>
</dbReference>
<feature type="binding site" evidence="7">
    <location>
        <position position="10"/>
    </location>
    <ligand>
        <name>ATP</name>
        <dbReference type="ChEBI" id="CHEBI:30616"/>
    </ligand>
</feature>
<organism evidence="8 9">
    <name type="scientific">Natronococcus occultus SP4</name>
    <dbReference type="NCBI Taxonomy" id="694430"/>
    <lineage>
        <taxon>Archaea</taxon>
        <taxon>Methanobacteriati</taxon>
        <taxon>Methanobacteriota</taxon>
        <taxon>Stenosarchaea group</taxon>
        <taxon>Halobacteria</taxon>
        <taxon>Halobacteriales</taxon>
        <taxon>Natrialbaceae</taxon>
        <taxon>Natronococcus</taxon>
    </lineage>
</organism>
<keyword evidence="6 7" id="KW-0067">ATP-binding</keyword>
<feature type="binding site" evidence="7">
    <location>
        <position position="13"/>
    </location>
    <ligand>
        <name>ATP</name>
        <dbReference type="ChEBI" id="CHEBI:30616"/>
    </ligand>
</feature>
<keyword evidence="9" id="KW-1185">Reference proteome</keyword>
<dbReference type="GO" id="GO:0016887">
    <property type="term" value="F:ATP hydrolysis activity"/>
    <property type="evidence" value="ECO:0007669"/>
    <property type="project" value="InterPro"/>
</dbReference>
<evidence type="ECO:0000256" key="6">
    <source>
        <dbReference type="ARBA" id="ARBA00022840"/>
    </source>
</evidence>
<keyword evidence="4 7" id="KW-0547">Nucleotide-binding</keyword>
<dbReference type="eggNOG" id="arCOG01038">
    <property type="taxonomic scope" value="Archaea"/>
</dbReference>